<dbReference type="PANTHER" id="PTHR46590">
    <property type="entry name" value="PHOSPHATIDYLINOSITOL TRANSFER PROTEIN CSR1-RELATED"/>
    <property type="match status" value="1"/>
</dbReference>
<evidence type="ECO:0000256" key="1">
    <source>
        <dbReference type="SAM" id="Coils"/>
    </source>
</evidence>
<dbReference type="Proteomes" id="UP000789570">
    <property type="component" value="Unassembled WGS sequence"/>
</dbReference>
<evidence type="ECO:0000313" key="5">
    <source>
        <dbReference type="Proteomes" id="UP000789570"/>
    </source>
</evidence>
<dbReference type="Gene3D" id="3.40.525.10">
    <property type="entry name" value="CRAL-TRIO lipid binding domain"/>
    <property type="match status" value="1"/>
</dbReference>
<evidence type="ECO:0000259" key="3">
    <source>
        <dbReference type="PROSITE" id="PS50191"/>
    </source>
</evidence>
<comment type="caution">
    <text evidence="4">The sequence shown here is derived from an EMBL/GenBank/DDBJ whole genome shotgun (WGS) entry which is preliminary data.</text>
</comment>
<feature type="domain" description="CRAL-TRIO" evidence="3">
    <location>
        <begin position="170"/>
        <end position="315"/>
    </location>
</feature>
<name>A0A9N8V3V2_9GLOM</name>
<sequence>MSTSIAFKQQQQDPKLGHVGTLTKEQFALLRKCYAAMYAIQSANDGETSRLRNDESKNKPKNGIKLNNDKYNESEECMSAMKIYSPEALRQATWLLTGADDPDVLLLRFLRARKWDVDNAIAMLIATLKWRLQFDVRAIVEGGELGMERYFDGKGVKGLKTQFTCGKSFVRGTDYEGRPIVYINVKAHKKSDQNFEILQRFTVYVMETVRLMIEPPVETGCLVFNMEGFSLANMDLQYVKFMIQCFEAYYPESLGILIIHKAPWVFPQVWKVISPLLDPVVASKITFTKTEQELMNLIPPEHLIEGLGGKDKWKYEYVHPTDDENYKMKDKIKKKELMEIRTNLENEFEFITRKLIEGPDNDQIIKERDQLKLKLRRAQLDLDPYTRPKTYYHRIGVLDDERNVNWVYNN</sequence>
<accession>A0A9N8V3V2</accession>
<proteinExistence type="predicted"/>
<dbReference type="InterPro" id="IPR036865">
    <property type="entry name" value="CRAL-TRIO_dom_sf"/>
</dbReference>
<keyword evidence="5" id="KW-1185">Reference proteome</keyword>
<organism evidence="4 5">
    <name type="scientific">Funneliformis caledonium</name>
    <dbReference type="NCBI Taxonomy" id="1117310"/>
    <lineage>
        <taxon>Eukaryota</taxon>
        <taxon>Fungi</taxon>
        <taxon>Fungi incertae sedis</taxon>
        <taxon>Mucoromycota</taxon>
        <taxon>Glomeromycotina</taxon>
        <taxon>Glomeromycetes</taxon>
        <taxon>Glomerales</taxon>
        <taxon>Glomeraceae</taxon>
        <taxon>Funneliformis</taxon>
    </lineage>
</organism>
<dbReference type="InterPro" id="IPR001251">
    <property type="entry name" value="CRAL-TRIO_dom"/>
</dbReference>
<reference evidence="4" key="1">
    <citation type="submission" date="2021-06" db="EMBL/GenBank/DDBJ databases">
        <authorList>
            <person name="Kallberg Y."/>
            <person name="Tangrot J."/>
            <person name="Rosling A."/>
        </authorList>
    </citation>
    <scope>NUCLEOTIDE SEQUENCE</scope>
    <source>
        <strain evidence="4">UK204</strain>
    </source>
</reference>
<dbReference type="InterPro" id="IPR011074">
    <property type="entry name" value="CRAL/TRIO_N_dom"/>
</dbReference>
<keyword evidence="1" id="KW-0175">Coiled coil</keyword>
<dbReference type="EMBL" id="CAJVPQ010000006">
    <property type="protein sequence ID" value="CAG8436224.1"/>
    <property type="molecule type" value="Genomic_DNA"/>
</dbReference>
<feature type="region of interest" description="Disordered" evidence="2">
    <location>
        <begin position="47"/>
        <end position="68"/>
    </location>
</feature>
<feature type="compositionally biased region" description="Basic and acidic residues" evidence="2">
    <location>
        <begin position="47"/>
        <end position="58"/>
    </location>
</feature>
<dbReference type="Pfam" id="PF03765">
    <property type="entry name" value="CRAL_TRIO_N"/>
    <property type="match status" value="1"/>
</dbReference>
<gene>
    <name evidence="4" type="ORF">FCALED_LOCUS95</name>
</gene>
<dbReference type="SUPFAM" id="SSF52087">
    <property type="entry name" value="CRAL/TRIO domain"/>
    <property type="match status" value="1"/>
</dbReference>
<dbReference type="OrthoDB" id="43460at2759"/>
<dbReference type="CDD" id="cd00170">
    <property type="entry name" value="SEC14"/>
    <property type="match status" value="1"/>
</dbReference>
<dbReference type="AlphaFoldDB" id="A0A9N8V3V2"/>
<evidence type="ECO:0000313" key="4">
    <source>
        <dbReference type="EMBL" id="CAG8436224.1"/>
    </source>
</evidence>
<dbReference type="SMART" id="SM01100">
    <property type="entry name" value="CRAL_TRIO_N"/>
    <property type="match status" value="1"/>
</dbReference>
<dbReference type="InterPro" id="IPR052432">
    <property type="entry name" value="PITP/CRAL-TRIO"/>
</dbReference>
<dbReference type="InterPro" id="IPR036273">
    <property type="entry name" value="CRAL/TRIO_N_dom_sf"/>
</dbReference>
<dbReference type="SUPFAM" id="SSF46938">
    <property type="entry name" value="CRAL/TRIO N-terminal domain"/>
    <property type="match status" value="1"/>
</dbReference>
<dbReference type="PROSITE" id="PS50191">
    <property type="entry name" value="CRAL_TRIO"/>
    <property type="match status" value="1"/>
</dbReference>
<dbReference type="Pfam" id="PF00650">
    <property type="entry name" value="CRAL_TRIO"/>
    <property type="match status" value="1"/>
</dbReference>
<dbReference type="SMART" id="SM00516">
    <property type="entry name" value="SEC14"/>
    <property type="match status" value="1"/>
</dbReference>
<protein>
    <submittedName>
        <fullName evidence="4">7104_t:CDS:1</fullName>
    </submittedName>
</protein>
<evidence type="ECO:0000256" key="2">
    <source>
        <dbReference type="SAM" id="MobiDB-lite"/>
    </source>
</evidence>
<dbReference type="PANTHER" id="PTHR46590:SF1">
    <property type="entry name" value="PHOSPHATIDYLINOSITOL TRANSFER PROTEIN CSR1"/>
    <property type="match status" value="1"/>
</dbReference>
<feature type="coiled-coil region" evidence="1">
    <location>
        <begin position="334"/>
        <end position="381"/>
    </location>
</feature>